<protein>
    <recommendedName>
        <fullName evidence="1">Aconitase A/isopropylmalate dehydratase small subunit swivel domain-containing protein</fullName>
    </recommendedName>
</protein>
<reference evidence="2 3" key="1">
    <citation type="submission" date="2024-08" db="EMBL/GenBank/DDBJ databases">
        <title>Gnathostoma spinigerum genome.</title>
        <authorList>
            <person name="Gonzalez-Bertolin B."/>
            <person name="Monzon S."/>
            <person name="Zaballos A."/>
            <person name="Jimenez P."/>
            <person name="Dekumyoy P."/>
            <person name="Varona S."/>
            <person name="Cuesta I."/>
            <person name="Sumanam S."/>
            <person name="Adisakwattana P."/>
            <person name="Gasser R.B."/>
            <person name="Hernandez-Gonzalez A."/>
            <person name="Young N.D."/>
            <person name="Perteguer M.J."/>
        </authorList>
    </citation>
    <scope>NUCLEOTIDE SEQUENCE [LARGE SCALE GENOMIC DNA]</scope>
    <source>
        <strain evidence="2">AL3</strain>
        <tissue evidence="2">Liver</tissue>
    </source>
</reference>
<dbReference type="PANTHER" id="PTHR43160:SF3">
    <property type="entry name" value="ACONITATE HYDRATASE, MITOCHONDRIAL"/>
    <property type="match status" value="1"/>
</dbReference>
<dbReference type="SUPFAM" id="SSF52016">
    <property type="entry name" value="LeuD/IlvD-like"/>
    <property type="match status" value="1"/>
</dbReference>
<keyword evidence="3" id="KW-1185">Reference proteome</keyword>
<comment type="caution">
    <text evidence="2">The sequence shown here is derived from an EMBL/GenBank/DDBJ whole genome shotgun (WGS) entry which is preliminary data.</text>
</comment>
<sequence>MNKVRNADTNEFGPVADTARYYKSKGIPWVVIGDENYGEGSSREHAALEPRHLGGRAIIARSFARIHETNLKKQGMLPLTFANPSDYDKIQPTDRISLLGLKSFAPGKPIQCILKHASGKTEEIWLNHTFNKQQIEWFQAGSALNRMKEVFSSKRAN</sequence>
<dbReference type="InterPro" id="IPR015928">
    <property type="entry name" value="Aconitase/3IPM_dehydase_swvl"/>
</dbReference>
<feature type="domain" description="Aconitase A/isopropylmalate dehydratase small subunit swivel" evidence="1">
    <location>
        <begin position="2"/>
        <end position="83"/>
    </location>
</feature>
<dbReference type="Proteomes" id="UP001608902">
    <property type="component" value="Unassembled WGS sequence"/>
</dbReference>
<dbReference type="Pfam" id="PF00694">
    <property type="entry name" value="Aconitase_C"/>
    <property type="match status" value="1"/>
</dbReference>
<evidence type="ECO:0000313" key="2">
    <source>
        <dbReference type="EMBL" id="MFH4983488.1"/>
    </source>
</evidence>
<dbReference type="InterPro" id="IPR050926">
    <property type="entry name" value="Aconitase/IPM_isomerase"/>
</dbReference>
<gene>
    <name evidence="2" type="ORF">AB6A40_010197</name>
</gene>
<dbReference type="InterPro" id="IPR000573">
    <property type="entry name" value="AconitaseA/IPMdHydase_ssu_swvl"/>
</dbReference>
<dbReference type="PANTHER" id="PTHR43160">
    <property type="entry name" value="ACONITATE HYDRATASE B"/>
    <property type="match status" value="1"/>
</dbReference>
<evidence type="ECO:0000259" key="1">
    <source>
        <dbReference type="Pfam" id="PF00694"/>
    </source>
</evidence>
<evidence type="ECO:0000313" key="3">
    <source>
        <dbReference type="Proteomes" id="UP001608902"/>
    </source>
</evidence>
<dbReference type="Gene3D" id="3.20.19.10">
    <property type="entry name" value="Aconitase, domain 4"/>
    <property type="match status" value="1"/>
</dbReference>
<dbReference type="EMBL" id="JBGFUD010012501">
    <property type="protein sequence ID" value="MFH4983488.1"/>
    <property type="molecule type" value="Genomic_DNA"/>
</dbReference>
<proteinExistence type="predicted"/>
<organism evidence="2 3">
    <name type="scientific">Gnathostoma spinigerum</name>
    <dbReference type="NCBI Taxonomy" id="75299"/>
    <lineage>
        <taxon>Eukaryota</taxon>
        <taxon>Metazoa</taxon>
        <taxon>Ecdysozoa</taxon>
        <taxon>Nematoda</taxon>
        <taxon>Chromadorea</taxon>
        <taxon>Rhabditida</taxon>
        <taxon>Spirurina</taxon>
        <taxon>Gnathostomatomorpha</taxon>
        <taxon>Gnathostomatoidea</taxon>
        <taxon>Gnathostomatidae</taxon>
        <taxon>Gnathostoma</taxon>
    </lineage>
</organism>
<name>A0ABD6F1A9_9BILA</name>
<dbReference type="AlphaFoldDB" id="A0ABD6F1A9"/>
<accession>A0ABD6F1A9</accession>